<dbReference type="InterPro" id="IPR047769">
    <property type="entry name" value="MFS_ArsJ"/>
</dbReference>
<sequence>MPSLTGLSAGVKNYLLITANYWSFTLTDGALRMLVLLHFHQLGYTPIQLAMLFVFYEIFGVITNLVGGWLGARIGLNRTMNLGLGLQVLALAMLTLPPEWLTLIWVMAAQALSGIAKDLNKMSAKSAIKLLLPENAQGRLYAWVAFLTGSKNALKGVGFFLGALLLSLWGFTGAIWAMLVLLLLVWGASLWLLREELGRTKHQPKFKEIFSNSSAINWLSAARLFLFAARDVWFVIALPVFLKATLGWDFWQVGAFMALWVIGYGAVQALAPQVTQRVSGQLPQRAAAVGWGMALAIWPAVIALALLADWPAGQVLVVGLLIFGVFFAVNSSVHSYLIVRYARSEGVSLDVGFYYMANAMGRLCGTLLSGWVFQVYGLVACLWVSSALVLVAALLALALPSEGQLEPTQN</sequence>
<keyword evidence="1 4" id="KW-0812">Transmembrane</keyword>
<feature type="transmembrane region" description="Helical" evidence="4">
    <location>
        <begin position="351"/>
        <end position="369"/>
    </location>
</feature>
<proteinExistence type="predicted"/>
<keyword evidence="6" id="KW-1185">Reference proteome</keyword>
<dbReference type="RefSeq" id="WP_405337301.1">
    <property type="nucleotide sequence ID" value="NZ_JBANFI010000002.1"/>
</dbReference>
<dbReference type="Proteomes" id="UP001621714">
    <property type="component" value="Unassembled WGS sequence"/>
</dbReference>
<feature type="transmembrane region" description="Helical" evidence="4">
    <location>
        <begin position="250"/>
        <end position="267"/>
    </location>
</feature>
<evidence type="ECO:0000256" key="3">
    <source>
        <dbReference type="ARBA" id="ARBA00023136"/>
    </source>
</evidence>
<feature type="transmembrane region" description="Helical" evidence="4">
    <location>
        <begin position="314"/>
        <end position="339"/>
    </location>
</feature>
<feature type="transmembrane region" description="Helical" evidence="4">
    <location>
        <begin position="215"/>
        <end position="238"/>
    </location>
</feature>
<feature type="transmembrane region" description="Helical" evidence="4">
    <location>
        <begin position="288"/>
        <end position="308"/>
    </location>
</feature>
<organism evidence="5 6">
    <name type="scientific">Marinospirillum alkalitolerans</name>
    <dbReference type="NCBI Taxonomy" id="3123374"/>
    <lineage>
        <taxon>Bacteria</taxon>
        <taxon>Pseudomonadati</taxon>
        <taxon>Pseudomonadota</taxon>
        <taxon>Gammaproteobacteria</taxon>
        <taxon>Oceanospirillales</taxon>
        <taxon>Oceanospirillaceae</taxon>
        <taxon>Marinospirillum</taxon>
    </lineage>
</organism>
<dbReference type="Gene3D" id="1.20.1250.20">
    <property type="entry name" value="MFS general substrate transporter like domains"/>
    <property type="match status" value="2"/>
</dbReference>
<reference evidence="5 6" key="1">
    <citation type="submission" date="2024-02" db="EMBL/GenBank/DDBJ databases">
        <title>Marinospirillum sp. MEB 164 isolated from Lonar lake sediment.</title>
        <authorList>
            <person name="Joshi A."/>
            <person name="Thite S."/>
        </authorList>
    </citation>
    <scope>NUCLEOTIDE SEQUENCE [LARGE SCALE GENOMIC DNA]</scope>
    <source>
        <strain evidence="5 6">MEB164</strain>
    </source>
</reference>
<feature type="transmembrane region" description="Helical" evidence="4">
    <location>
        <begin position="175"/>
        <end position="194"/>
    </location>
</feature>
<dbReference type="InterPro" id="IPR011701">
    <property type="entry name" value="MFS"/>
</dbReference>
<dbReference type="PANTHER" id="PTHR23547">
    <property type="entry name" value="MAJOR FACILITATOR SUPERFAMILY DOMAIN, GENERAL SUBSTRATE TRANSPORTER"/>
    <property type="match status" value="1"/>
</dbReference>
<accession>A0ABW8PV20</accession>
<dbReference type="InterPro" id="IPR036259">
    <property type="entry name" value="MFS_trans_sf"/>
</dbReference>
<gene>
    <name evidence="5" type="primary">arsJ</name>
    <name evidence="5" type="ORF">V6U78_03620</name>
</gene>
<dbReference type="PANTHER" id="PTHR23547:SF1">
    <property type="entry name" value="MAJOR FACILITATOR SUPERFAMILY MFS_1"/>
    <property type="match status" value="1"/>
</dbReference>
<evidence type="ECO:0000256" key="2">
    <source>
        <dbReference type="ARBA" id="ARBA00022989"/>
    </source>
</evidence>
<comment type="caution">
    <text evidence="5">The sequence shown here is derived from an EMBL/GenBank/DDBJ whole genome shotgun (WGS) entry which is preliminary data.</text>
</comment>
<keyword evidence="3 4" id="KW-0472">Membrane</keyword>
<keyword evidence="2 4" id="KW-1133">Transmembrane helix</keyword>
<dbReference type="EMBL" id="JBANFI010000002">
    <property type="protein sequence ID" value="MFK7160123.1"/>
    <property type="molecule type" value="Genomic_DNA"/>
</dbReference>
<feature type="transmembrane region" description="Helical" evidence="4">
    <location>
        <begin position="375"/>
        <end position="399"/>
    </location>
</feature>
<name>A0ABW8PV20_9GAMM</name>
<evidence type="ECO:0000256" key="4">
    <source>
        <dbReference type="SAM" id="Phobius"/>
    </source>
</evidence>
<dbReference type="NCBIfam" id="NF033734">
    <property type="entry name" value="MFS_ArsJ"/>
    <property type="match status" value="1"/>
</dbReference>
<dbReference type="SUPFAM" id="SSF103473">
    <property type="entry name" value="MFS general substrate transporter"/>
    <property type="match status" value="1"/>
</dbReference>
<protein>
    <submittedName>
        <fullName evidence="5">Organoarsenical effux MFS transporter ArsJ</fullName>
    </submittedName>
</protein>
<evidence type="ECO:0000313" key="5">
    <source>
        <dbReference type="EMBL" id="MFK7160123.1"/>
    </source>
</evidence>
<evidence type="ECO:0000256" key="1">
    <source>
        <dbReference type="ARBA" id="ARBA00022692"/>
    </source>
</evidence>
<dbReference type="Pfam" id="PF07690">
    <property type="entry name" value="MFS_1"/>
    <property type="match status" value="1"/>
</dbReference>
<feature type="transmembrane region" description="Helical" evidence="4">
    <location>
        <begin position="47"/>
        <end position="67"/>
    </location>
</feature>
<evidence type="ECO:0000313" key="6">
    <source>
        <dbReference type="Proteomes" id="UP001621714"/>
    </source>
</evidence>
<feature type="transmembrane region" description="Helical" evidence="4">
    <location>
        <begin position="79"/>
        <end position="96"/>
    </location>
</feature>